<dbReference type="InterPro" id="IPR000683">
    <property type="entry name" value="Gfo/Idh/MocA-like_OxRdtase_N"/>
</dbReference>
<dbReference type="Gene3D" id="3.40.50.720">
    <property type="entry name" value="NAD(P)-binding Rossmann-like Domain"/>
    <property type="match status" value="1"/>
</dbReference>
<evidence type="ECO:0000259" key="1">
    <source>
        <dbReference type="Pfam" id="PF01408"/>
    </source>
</evidence>
<gene>
    <name evidence="3" type="ORF">GCM10023091_14120</name>
</gene>
<dbReference type="InterPro" id="IPR036291">
    <property type="entry name" value="NAD(P)-bd_dom_sf"/>
</dbReference>
<protein>
    <submittedName>
        <fullName evidence="3">Gfo/Idh/MocA family oxidoreductase</fullName>
    </submittedName>
</protein>
<proteinExistence type="predicted"/>
<comment type="caution">
    <text evidence="3">The sequence shown here is derived from an EMBL/GenBank/DDBJ whole genome shotgun (WGS) entry which is preliminary data.</text>
</comment>
<dbReference type="Pfam" id="PF01408">
    <property type="entry name" value="GFO_IDH_MocA"/>
    <property type="match status" value="1"/>
</dbReference>
<dbReference type="SUPFAM" id="SSF51735">
    <property type="entry name" value="NAD(P)-binding Rossmann-fold domains"/>
    <property type="match status" value="1"/>
</dbReference>
<evidence type="ECO:0000259" key="2">
    <source>
        <dbReference type="Pfam" id="PF19051"/>
    </source>
</evidence>
<dbReference type="PANTHER" id="PTHR43818:SF5">
    <property type="entry name" value="OXIDOREDUCTASE FAMILY PROTEIN"/>
    <property type="match status" value="1"/>
</dbReference>
<dbReference type="RefSeq" id="WP_345027604.1">
    <property type="nucleotide sequence ID" value="NZ_BAABEY010000015.1"/>
</dbReference>
<sequence>MNRRSFIQKSIVVGTAFSSLPLIGATRRLAPYRTALIGSGWWGMNILREALASGECRLAAVADVDANQLKKATEMLVSLTSDKPKTYADYRELLHKEKPEIVIVATPDHWHALCCIAAIEAGAHVYVEKPIGHTVREGSAMVKAARKHNRIVQVGTHRRVSPHNVSGMEFLKSGKAGKIGMARAFVHYGGGPGQKAVEEAPPAGLDWDFWCGPAPLTPYNKTIHPKGFRQYLDFANGTLGDRGIHWLDQVLWWTEEKYPKKVYSTGGRAIKQDSSNAPDHQVAVYDFEGFTLEWEHRQFGGNNAEKTHPNQAVGVYFYGTEGTFHMGWLDGWTFYPADSRKPIISEKPRLNEPDNQNIKELWADFMTSVKTGRLPVCDIEIGHRSTNLALLGMLSYKLGRSIEWDGEKELIKNDEAANKLLERDYRGPWVFPRG</sequence>
<dbReference type="InterPro" id="IPR043906">
    <property type="entry name" value="Gfo/Idh/MocA_OxRdtase_bact_C"/>
</dbReference>
<evidence type="ECO:0000313" key="3">
    <source>
        <dbReference type="EMBL" id="GAA4436337.1"/>
    </source>
</evidence>
<accession>A0ABP8LTB6</accession>
<keyword evidence="4" id="KW-1185">Reference proteome</keyword>
<dbReference type="Proteomes" id="UP001501508">
    <property type="component" value="Unassembled WGS sequence"/>
</dbReference>
<dbReference type="PANTHER" id="PTHR43818">
    <property type="entry name" value="BCDNA.GH03377"/>
    <property type="match status" value="1"/>
</dbReference>
<feature type="domain" description="Gfo/Idh/MocA-like oxidoreductase bacterial type C-terminal" evidence="2">
    <location>
        <begin position="359"/>
        <end position="430"/>
    </location>
</feature>
<feature type="domain" description="Gfo/Idh/MocA-like oxidoreductase N-terminal" evidence="1">
    <location>
        <begin position="33"/>
        <end position="155"/>
    </location>
</feature>
<dbReference type="SUPFAM" id="SSF55347">
    <property type="entry name" value="Glyceraldehyde-3-phosphate dehydrogenase-like, C-terminal domain"/>
    <property type="match status" value="1"/>
</dbReference>
<dbReference type="Pfam" id="PF19051">
    <property type="entry name" value="GFO_IDH_MocA_C2"/>
    <property type="match status" value="2"/>
</dbReference>
<organism evidence="3 4">
    <name type="scientific">Ravibacter arvi</name>
    <dbReference type="NCBI Taxonomy" id="2051041"/>
    <lineage>
        <taxon>Bacteria</taxon>
        <taxon>Pseudomonadati</taxon>
        <taxon>Bacteroidota</taxon>
        <taxon>Cytophagia</taxon>
        <taxon>Cytophagales</taxon>
        <taxon>Spirosomataceae</taxon>
        <taxon>Ravibacter</taxon>
    </lineage>
</organism>
<dbReference type="EMBL" id="BAABEY010000015">
    <property type="protein sequence ID" value="GAA4436337.1"/>
    <property type="molecule type" value="Genomic_DNA"/>
</dbReference>
<feature type="domain" description="Gfo/Idh/MocA-like oxidoreductase bacterial type C-terminal" evidence="2">
    <location>
        <begin position="197"/>
        <end position="254"/>
    </location>
</feature>
<dbReference type="Gene3D" id="3.30.360.10">
    <property type="entry name" value="Dihydrodipicolinate Reductase, domain 2"/>
    <property type="match status" value="1"/>
</dbReference>
<dbReference type="InterPro" id="IPR050463">
    <property type="entry name" value="Gfo/Idh/MocA_oxidrdct_glycsds"/>
</dbReference>
<evidence type="ECO:0000313" key="4">
    <source>
        <dbReference type="Proteomes" id="UP001501508"/>
    </source>
</evidence>
<reference evidence="4" key="1">
    <citation type="journal article" date="2019" name="Int. J. Syst. Evol. Microbiol.">
        <title>The Global Catalogue of Microorganisms (GCM) 10K type strain sequencing project: providing services to taxonomists for standard genome sequencing and annotation.</title>
        <authorList>
            <consortium name="The Broad Institute Genomics Platform"/>
            <consortium name="The Broad Institute Genome Sequencing Center for Infectious Disease"/>
            <person name="Wu L."/>
            <person name="Ma J."/>
        </authorList>
    </citation>
    <scope>NUCLEOTIDE SEQUENCE [LARGE SCALE GENOMIC DNA]</scope>
    <source>
        <strain evidence="4">JCM 31920</strain>
    </source>
</reference>
<name>A0ABP8LTB6_9BACT</name>